<dbReference type="EMBL" id="CP107716">
    <property type="protein sequence ID" value="UYQ71651.1"/>
    <property type="molecule type" value="Genomic_DNA"/>
</dbReference>
<gene>
    <name evidence="2" type="ORF">OF122_16645</name>
</gene>
<dbReference type="Proteomes" id="UP001163882">
    <property type="component" value="Chromosome"/>
</dbReference>
<keyword evidence="1" id="KW-1133">Transmembrane helix</keyword>
<name>A0ABY6IMD0_9HYPH</name>
<keyword evidence="1" id="KW-0812">Transmembrane</keyword>
<organism evidence="2 3">
    <name type="scientific">Pelagibacterium flavum</name>
    <dbReference type="NCBI Taxonomy" id="2984530"/>
    <lineage>
        <taxon>Bacteria</taxon>
        <taxon>Pseudomonadati</taxon>
        <taxon>Pseudomonadota</taxon>
        <taxon>Alphaproteobacteria</taxon>
        <taxon>Hyphomicrobiales</taxon>
        <taxon>Devosiaceae</taxon>
        <taxon>Pelagibacterium</taxon>
    </lineage>
</organism>
<evidence type="ECO:0000313" key="3">
    <source>
        <dbReference type="Proteomes" id="UP001163882"/>
    </source>
</evidence>
<proteinExistence type="predicted"/>
<protein>
    <submittedName>
        <fullName evidence="2">Uncharacterized protein</fullName>
    </submittedName>
</protein>
<accession>A0ABY6IMD0</accession>
<dbReference type="RefSeq" id="WP_264225301.1">
    <property type="nucleotide sequence ID" value="NZ_CP107716.1"/>
</dbReference>
<feature type="transmembrane region" description="Helical" evidence="1">
    <location>
        <begin position="49"/>
        <end position="78"/>
    </location>
</feature>
<evidence type="ECO:0000256" key="1">
    <source>
        <dbReference type="SAM" id="Phobius"/>
    </source>
</evidence>
<keyword evidence="3" id="KW-1185">Reference proteome</keyword>
<sequence length="123" mass="12854">MSDVSSSRRMVATLLFLIFGPICWALQLTAMYGGQSALCALGSVDQGIVSAWVLAVSVLAGLACCAGIVWTAPTYALFTGTRAESEQWNFLAFVMRALSALSLLAIAYAGIGTLMLPACGALR</sequence>
<reference evidence="2" key="1">
    <citation type="submission" date="2022-10" db="EMBL/GenBank/DDBJ databases">
        <title>YIM 151497 complete genome.</title>
        <authorList>
            <person name="Chen X."/>
        </authorList>
    </citation>
    <scope>NUCLEOTIDE SEQUENCE</scope>
    <source>
        <strain evidence="2">YIM 151497</strain>
    </source>
</reference>
<keyword evidence="1" id="KW-0472">Membrane</keyword>
<feature type="transmembrane region" description="Helical" evidence="1">
    <location>
        <begin position="90"/>
        <end position="111"/>
    </location>
</feature>
<evidence type="ECO:0000313" key="2">
    <source>
        <dbReference type="EMBL" id="UYQ71651.1"/>
    </source>
</evidence>